<dbReference type="NCBIfam" id="NF011305">
    <property type="entry name" value="PRK14716.1-3"/>
    <property type="match status" value="1"/>
</dbReference>
<feature type="transmembrane region" description="Helical" evidence="10">
    <location>
        <begin position="345"/>
        <end position="365"/>
    </location>
</feature>
<name>A0A5A7MXV2_9PROT</name>
<evidence type="ECO:0000256" key="3">
    <source>
        <dbReference type="ARBA" id="ARBA00022475"/>
    </source>
</evidence>
<evidence type="ECO:0000313" key="12">
    <source>
        <dbReference type="EMBL" id="GER00255.1"/>
    </source>
</evidence>
<evidence type="ECO:0000256" key="5">
    <source>
        <dbReference type="ARBA" id="ARBA00022676"/>
    </source>
</evidence>
<keyword evidence="8 10" id="KW-1133">Transmembrane helix</keyword>
<dbReference type="InterPro" id="IPR050321">
    <property type="entry name" value="Glycosyltr_2/OpgH_subfam"/>
</dbReference>
<dbReference type="SUPFAM" id="SSF53448">
    <property type="entry name" value="Nucleotide-diphospho-sugar transferases"/>
    <property type="match status" value="1"/>
</dbReference>
<evidence type="ECO:0000256" key="2">
    <source>
        <dbReference type="ARBA" id="ARBA00004881"/>
    </source>
</evidence>
<keyword evidence="7 10" id="KW-0812">Transmembrane</keyword>
<feature type="transmembrane region" description="Helical" evidence="10">
    <location>
        <begin position="12"/>
        <end position="31"/>
    </location>
</feature>
<dbReference type="PANTHER" id="PTHR43867">
    <property type="entry name" value="CELLULOSE SYNTHASE CATALYTIC SUBUNIT A [UDP-FORMING]"/>
    <property type="match status" value="1"/>
</dbReference>
<keyword evidence="3" id="KW-1003">Cell membrane</keyword>
<accession>A0A5A7MXV2</accession>
<feature type="transmembrane region" description="Helical" evidence="10">
    <location>
        <begin position="385"/>
        <end position="402"/>
    </location>
</feature>
<evidence type="ECO:0000313" key="13">
    <source>
        <dbReference type="Proteomes" id="UP000322084"/>
    </source>
</evidence>
<keyword evidence="6" id="KW-0808">Transferase</keyword>
<evidence type="ECO:0000256" key="8">
    <source>
        <dbReference type="ARBA" id="ARBA00022989"/>
    </source>
</evidence>
<keyword evidence="14" id="KW-1185">Reference proteome</keyword>
<comment type="caution">
    <text evidence="12">The sequence shown here is derived from an EMBL/GenBank/DDBJ whole genome shotgun (WGS) entry which is preliminary data.</text>
</comment>
<evidence type="ECO:0000313" key="14">
    <source>
        <dbReference type="Proteomes" id="UP000325187"/>
    </source>
</evidence>
<comment type="pathway">
    <text evidence="2">Glycan metabolism.</text>
</comment>
<dbReference type="Proteomes" id="UP000325187">
    <property type="component" value="Unassembled WGS sequence"/>
</dbReference>
<evidence type="ECO:0000256" key="6">
    <source>
        <dbReference type="ARBA" id="ARBA00022679"/>
    </source>
</evidence>
<dbReference type="EMBL" id="BKCM01000003">
    <property type="protein sequence ID" value="GER00255.1"/>
    <property type="molecule type" value="Genomic_DNA"/>
</dbReference>
<gene>
    <name evidence="11" type="ORF">JCM17844_00520</name>
    <name evidence="12" type="ORF">JCM17845_08780</name>
</gene>
<proteinExistence type="predicted"/>
<dbReference type="PANTHER" id="PTHR43867:SF5">
    <property type="entry name" value="GLUCANS BIOSYNTHESIS GLUCOSYLTRANSFERASE H"/>
    <property type="match status" value="1"/>
</dbReference>
<dbReference type="InterPro" id="IPR029044">
    <property type="entry name" value="Nucleotide-diphossugar_trans"/>
</dbReference>
<evidence type="ECO:0000256" key="9">
    <source>
        <dbReference type="ARBA" id="ARBA00023136"/>
    </source>
</evidence>
<evidence type="ECO:0008006" key="15">
    <source>
        <dbReference type="Google" id="ProtNLM"/>
    </source>
</evidence>
<dbReference type="Gene3D" id="3.90.550.10">
    <property type="entry name" value="Spore Coat Polysaccharide Biosynthesis Protein SpsA, Chain A"/>
    <property type="match status" value="1"/>
</dbReference>
<keyword evidence="5" id="KW-0328">Glycosyltransferase</keyword>
<dbReference type="GO" id="GO:0005886">
    <property type="term" value="C:plasma membrane"/>
    <property type="evidence" value="ECO:0007669"/>
    <property type="project" value="UniProtKB-SubCell"/>
</dbReference>
<comment type="subcellular location">
    <subcellularLocation>
        <location evidence="1">Cell inner membrane</location>
        <topology evidence="1">Multi-pass membrane protein</topology>
    </subcellularLocation>
</comment>
<reference evidence="13 14" key="1">
    <citation type="submission" date="2019-09" db="EMBL/GenBank/DDBJ databases">
        <title>NBRP : Genome information of microbial organism related human and environment.</title>
        <authorList>
            <person name="Hattori M."/>
            <person name="Oshima K."/>
            <person name="Inaba H."/>
            <person name="Suda W."/>
            <person name="Sakamoto M."/>
            <person name="Iino T."/>
            <person name="Kitahara M."/>
            <person name="Oshida Y."/>
            <person name="Iida T."/>
            <person name="Kudo T."/>
            <person name="Itoh T."/>
            <person name="Ohkuma M."/>
        </authorList>
    </citation>
    <scope>NUCLEOTIDE SEQUENCE [LARGE SCALE GENOMIC DNA]</scope>
    <source>
        <strain evidence="11 13">Hi-2</strain>
        <strain evidence="12 14">Mie-1</strain>
    </source>
</reference>
<dbReference type="AlphaFoldDB" id="A0A5A7MXV2"/>
<organism evidence="12 14">
    <name type="scientific">Iodidimonas gelatinilytica</name>
    <dbReference type="NCBI Taxonomy" id="1236966"/>
    <lineage>
        <taxon>Bacteria</taxon>
        <taxon>Pseudomonadati</taxon>
        <taxon>Pseudomonadota</taxon>
        <taxon>Alphaproteobacteria</taxon>
        <taxon>Iodidimonadales</taxon>
        <taxon>Iodidimonadaceae</taxon>
        <taxon>Iodidimonas</taxon>
    </lineage>
</organism>
<evidence type="ECO:0000256" key="7">
    <source>
        <dbReference type="ARBA" id="ARBA00022692"/>
    </source>
</evidence>
<dbReference type="Pfam" id="PF13641">
    <property type="entry name" value="Glyco_tranf_2_3"/>
    <property type="match status" value="1"/>
</dbReference>
<evidence type="ECO:0000256" key="4">
    <source>
        <dbReference type="ARBA" id="ARBA00022519"/>
    </source>
</evidence>
<dbReference type="GO" id="GO:0016758">
    <property type="term" value="F:hexosyltransferase activity"/>
    <property type="evidence" value="ECO:0007669"/>
    <property type="project" value="TreeGrafter"/>
</dbReference>
<evidence type="ECO:0000256" key="1">
    <source>
        <dbReference type="ARBA" id="ARBA00004429"/>
    </source>
</evidence>
<dbReference type="EMBL" id="BKCL01000001">
    <property type="protein sequence ID" value="GEQ96415.1"/>
    <property type="molecule type" value="Genomic_DNA"/>
</dbReference>
<dbReference type="Proteomes" id="UP000322084">
    <property type="component" value="Unassembled WGS sequence"/>
</dbReference>
<dbReference type="RefSeq" id="WP_210431022.1">
    <property type="nucleotide sequence ID" value="NZ_BKCL01000001.1"/>
</dbReference>
<protein>
    <recommendedName>
        <fullName evidence="15">Glycosyl transferase family protein</fullName>
    </recommendedName>
</protein>
<keyword evidence="4" id="KW-0997">Cell inner membrane</keyword>
<evidence type="ECO:0000256" key="10">
    <source>
        <dbReference type="SAM" id="Phobius"/>
    </source>
</evidence>
<evidence type="ECO:0000313" key="11">
    <source>
        <dbReference type="EMBL" id="GEQ96415.1"/>
    </source>
</evidence>
<sequence>MGDDMEGAEPVHFALTGLIWIVAVILAVSGLDDLFVDISTHVRTLARSLTVYRTSQRACSQTLPDTPQSPIAIFIPAWQESDVIGPMLARLHDTVRYEHYHVFLGVYPNDEATARAARSVDPLGKWLKIIILDHPGPTSKGDCLNALWRALHQDPCHKAIKQIVLHDAEDVVHPEELKLFNYLSDRAHMIQLPVVPLPIGLRHLVSGHYLDEFAEAHQKDLVFRERFAGGVPCAGVGCAFSRQALQDVADIHQNHGPFSQNSLTEDYELALILLRLGHRSIFVRLPESKDGQMVIATREYFPAVFKLAVRQKARWLIGIALQAWASQGWPGNWATRYMLMRDRKAILTALVSVFAYVVMGLILVFETTKALHFHNTRPLIQAGSPLTFLLIGNLALVFNRVAHRMLYATRLYGWQHGLISVPRMVVANFINFAAAMRALRLYAAHRLLGTPLHWEKTAHIFPENDEAIHGK</sequence>
<keyword evidence="9 10" id="KW-0472">Membrane</keyword>
<accession>A0A5A7MN24</accession>